<dbReference type="EMBL" id="LSRL02001950">
    <property type="protein sequence ID" value="TDG38779.1"/>
    <property type="molecule type" value="Genomic_DNA"/>
</dbReference>
<feature type="region of interest" description="Disordered" evidence="1">
    <location>
        <begin position="20"/>
        <end position="42"/>
    </location>
</feature>
<organism evidence="2 3">
    <name type="scientific">Drosophila navojoa</name>
    <name type="common">Fruit fly</name>
    <dbReference type="NCBI Taxonomy" id="7232"/>
    <lineage>
        <taxon>Eukaryota</taxon>
        <taxon>Metazoa</taxon>
        <taxon>Ecdysozoa</taxon>
        <taxon>Arthropoda</taxon>
        <taxon>Hexapoda</taxon>
        <taxon>Insecta</taxon>
        <taxon>Pterygota</taxon>
        <taxon>Neoptera</taxon>
        <taxon>Endopterygota</taxon>
        <taxon>Diptera</taxon>
        <taxon>Brachycera</taxon>
        <taxon>Muscomorpha</taxon>
        <taxon>Ephydroidea</taxon>
        <taxon>Drosophilidae</taxon>
        <taxon>Drosophila</taxon>
    </lineage>
</organism>
<feature type="compositionally biased region" description="Acidic residues" evidence="1">
    <location>
        <begin position="65"/>
        <end position="77"/>
    </location>
</feature>
<dbReference type="AlphaFoldDB" id="A0A484AQ92"/>
<dbReference type="Proteomes" id="UP000295192">
    <property type="component" value="Unassembled WGS sequence"/>
</dbReference>
<feature type="region of interest" description="Disordered" evidence="1">
    <location>
        <begin position="59"/>
        <end position="78"/>
    </location>
</feature>
<proteinExistence type="predicted"/>
<evidence type="ECO:0000313" key="3">
    <source>
        <dbReference type="Proteomes" id="UP000295192"/>
    </source>
</evidence>
<sequence length="100" mass="10590">MLAKFYAHLTLVNGQQSFEPLTRCPRPSVRSSGPSTCNAAPPSLPSLTLLPFGVLGQLKQPATANDDDSDDDDDDVDDKASVARLVSQGFAFSHRVASSA</sequence>
<comment type="caution">
    <text evidence="2">The sequence shown here is derived from an EMBL/GenBank/DDBJ whole genome shotgun (WGS) entry which is preliminary data.</text>
</comment>
<evidence type="ECO:0000256" key="1">
    <source>
        <dbReference type="SAM" id="MobiDB-lite"/>
    </source>
</evidence>
<name>A0A484AQ92_DRONA</name>
<keyword evidence="3" id="KW-1185">Reference proteome</keyword>
<gene>
    <name evidence="2" type="ORF">AWZ03_014798</name>
</gene>
<accession>A0A484AQ92</accession>
<reference evidence="2 3" key="1">
    <citation type="journal article" date="2019" name="J. Hered.">
        <title>An Improved Genome Assembly for Drosophila navojoa, the Basal Species in the mojavensis Cluster.</title>
        <authorList>
            <person name="Vanderlinde T."/>
            <person name="Dupim E.G."/>
            <person name="Nazario-Yepiz N.O."/>
            <person name="Carvalho A.B."/>
        </authorList>
    </citation>
    <scope>NUCLEOTIDE SEQUENCE [LARGE SCALE GENOMIC DNA]</scope>
    <source>
        <strain evidence="2">Navoj_Jal97</strain>
        <tissue evidence="2">Whole organism</tissue>
    </source>
</reference>
<evidence type="ECO:0000313" key="2">
    <source>
        <dbReference type="EMBL" id="TDG38779.1"/>
    </source>
</evidence>
<protein>
    <submittedName>
        <fullName evidence="2">Uncharacterized protein</fullName>
    </submittedName>
</protein>
<feature type="compositionally biased region" description="Polar residues" evidence="1">
    <location>
        <begin position="29"/>
        <end position="38"/>
    </location>
</feature>